<protein>
    <submittedName>
        <fullName evidence="2">Uncharacterized protein</fullName>
    </submittedName>
</protein>
<dbReference type="Proteomes" id="UP000019364">
    <property type="component" value="Unassembled WGS sequence"/>
</dbReference>
<name>W7Y6S5_9BACL</name>
<evidence type="ECO:0000313" key="2">
    <source>
        <dbReference type="EMBL" id="GAF06615.1"/>
    </source>
</evidence>
<evidence type="ECO:0000313" key="3">
    <source>
        <dbReference type="Proteomes" id="UP000019364"/>
    </source>
</evidence>
<dbReference type="EMBL" id="BAVZ01000001">
    <property type="protein sequence ID" value="GAF06615.1"/>
    <property type="molecule type" value="Genomic_DNA"/>
</dbReference>
<reference evidence="2 3" key="1">
    <citation type="journal article" date="2014" name="Genome Announc.">
        <title>Draft Genome Sequence of Paenibacillus pini JCM 16418T, Isolated from the Rhizosphere of Pine Tree.</title>
        <authorList>
            <person name="Yuki M."/>
            <person name="Oshima K."/>
            <person name="Suda W."/>
            <person name="Oshida Y."/>
            <person name="Kitamura K."/>
            <person name="Iida Y."/>
            <person name="Hattori M."/>
            <person name="Ohkuma M."/>
        </authorList>
    </citation>
    <scope>NUCLEOTIDE SEQUENCE [LARGE SCALE GENOMIC DNA]</scope>
    <source>
        <strain evidence="2 3">JCM 16418</strain>
    </source>
</reference>
<organism evidence="2 3">
    <name type="scientific">Paenibacillus pini JCM 16418</name>
    <dbReference type="NCBI Taxonomy" id="1236976"/>
    <lineage>
        <taxon>Bacteria</taxon>
        <taxon>Bacillati</taxon>
        <taxon>Bacillota</taxon>
        <taxon>Bacilli</taxon>
        <taxon>Bacillales</taxon>
        <taxon>Paenibacillaceae</taxon>
        <taxon>Paenibacillus</taxon>
    </lineage>
</organism>
<sequence length="61" mass="7183">MNVDIKKQLEAMNKRLIVLNHTNHKTRNRFTLLAIIMIIIFLTYFAVGIIGMNFSKLPEFF</sequence>
<evidence type="ECO:0000256" key="1">
    <source>
        <dbReference type="SAM" id="Phobius"/>
    </source>
</evidence>
<feature type="transmembrane region" description="Helical" evidence="1">
    <location>
        <begin position="30"/>
        <end position="54"/>
    </location>
</feature>
<keyword evidence="3" id="KW-1185">Reference proteome</keyword>
<comment type="caution">
    <text evidence="2">The sequence shown here is derived from an EMBL/GenBank/DDBJ whole genome shotgun (WGS) entry which is preliminary data.</text>
</comment>
<accession>W7Y6S5</accession>
<dbReference type="STRING" id="1236976.JCM16418_585"/>
<keyword evidence="1" id="KW-0812">Transmembrane</keyword>
<gene>
    <name evidence="2" type="ORF">JCM16418_585</name>
</gene>
<keyword evidence="1" id="KW-0472">Membrane</keyword>
<proteinExistence type="predicted"/>
<keyword evidence="1" id="KW-1133">Transmembrane helix</keyword>
<dbReference type="AlphaFoldDB" id="W7Y6S5"/>